<dbReference type="GO" id="GO:0030894">
    <property type="term" value="C:replisome"/>
    <property type="evidence" value="ECO:0007669"/>
    <property type="project" value="TreeGrafter"/>
</dbReference>
<evidence type="ECO:0000256" key="1">
    <source>
        <dbReference type="ARBA" id="ARBA00022741"/>
    </source>
</evidence>
<dbReference type="PROSITE" id="PS51192">
    <property type="entry name" value="HELICASE_ATP_BIND_1"/>
    <property type="match status" value="1"/>
</dbReference>
<dbReference type="GO" id="GO:0005524">
    <property type="term" value="F:ATP binding"/>
    <property type="evidence" value="ECO:0007669"/>
    <property type="project" value="UniProtKB-KW"/>
</dbReference>
<evidence type="ECO:0000259" key="5">
    <source>
        <dbReference type="PROSITE" id="PS51192"/>
    </source>
</evidence>
<dbReference type="PROSITE" id="PS51194">
    <property type="entry name" value="HELICASE_CTER"/>
    <property type="match status" value="1"/>
</dbReference>
<proteinExistence type="predicted"/>
<keyword evidence="2" id="KW-0378">Hydrolase</keyword>
<feature type="domain" description="Helicase ATP-binding" evidence="5">
    <location>
        <begin position="25"/>
        <end position="192"/>
    </location>
</feature>
<feature type="domain" description="Helicase C-terminal" evidence="6">
    <location>
        <begin position="221"/>
        <end position="378"/>
    </location>
</feature>
<dbReference type="Gene3D" id="3.40.50.300">
    <property type="entry name" value="P-loop containing nucleotide triphosphate hydrolases"/>
    <property type="match status" value="2"/>
</dbReference>
<name>A0A7H1MNA6_9LACO</name>
<dbReference type="GO" id="GO:0043590">
    <property type="term" value="C:bacterial nucleoid"/>
    <property type="evidence" value="ECO:0007669"/>
    <property type="project" value="TreeGrafter"/>
</dbReference>
<dbReference type="PANTHER" id="PTHR13710">
    <property type="entry name" value="DNA HELICASE RECQ FAMILY MEMBER"/>
    <property type="match status" value="1"/>
</dbReference>
<dbReference type="InterPro" id="IPR011545">
    <property type="entry name" value="DEAD/DEAH_box_helicase_dom"/>
</dbReference>
<evidence type="ECO:0000256" key="2">
    <source>
        <dbReference type="ARBA" id="ARBA00022801"/>
    </source>
</evidence>
<dbReference type="EMBL" id="CP043431">
    <property type="protein sequence ID" value="QNT64942.1"/>
    <property type="molecule type" value="Genomic_DNA"/>
</dbReference>
<dbReference type="SMART" id="SM00490">
    <property type="entry name" value="HELICc"/>
    <property type="match status" value="1"/>
</dbReference>
<evidence type="ECO:0000256" key="4">
    <source>
        <dbReference type="ARBA" id="ARBA00022840"/>
    </source>
</evidence>
<dbReference type="AlphaFoldDB" id="A0A7H1MNA6"/>
<sequence>MINLQVALNKYFGYSHFRPGQEEILTALLDQRNTLAILPTGGGKSLLYQMTGHLRTGLVVIVSPLLSLMQDQVSSLNYMGEKRVVALNSTLSRAERQQALQQLNTFKFLFISPEMLSDEQVQSRLKQIDLNLLVIDEAHTMLSWGPDFRPEYLRLPEIYQGLNRPQLLLLTATATPKMGQQMLNLFDINNSDTFVYETSIDRPNIFLNTEQLANEQEKESRLIQLVHGLQGPGIVYVSSRKLANSLARSLTDATGLTAVAYHAGLDYYTRYRIQRQFMLDQIDVIIATSAFGMGLNKSDVRYVIHYQLSSDLTNYLQEFGRAGRDSKTAVAILLYAPGDELLQSYLIDLTLPEPSTVDLVAKERDQVSGINENQVNLINYYLEQGQTPDQLKIQFDQRRKQRLRALSQLLTYVKLEQGLRKFILTTFQDENPFDSKYEAANQPLDLQKFARKNSIVKAKKDNKIPSWSDKMQQLFNIK</sequence>
<evidence type="ECO:0000313" key="8">
    <source>
        <dbReference type="Proteomes" id="UP000516446"/>
    </source>
</evidence>
<dbReference type="InterPro" id="IPR014001">
    <property type="entry name" value="Helicase_ATP-bd"/>
</dbReference>
<dbReference type="Proteomes" id="UP000516446">
    <property type="component" value="Chromosome"/>
</dbReference>
<dbReference type="SMART" id="SM00487">
    <property type="entry name" value="DEXDc"/>
    <property type="match status" value="1"/>
</dbReference>
<dbReference type="GO" id="GO:0009378">
    <property type="term" value="F:four-way junction helicase activity"/>
    <property type="evidence" value="ECO:0007669"/>
    <property type="project" value="TreeGrafter"/>
</dbReference>
<dbReference type="CDD" id="cd17920">
    <property type="entry name" value="DEXHc_RecQ"/>
    <property type="match status" value="1"/>
</dbReference>
<dbReference type="Pfam" id="PF00271">
    <property type="entry name" value="Helicase_C"/>
    <property type="match status" value="1"/>
</dbReference>
<dbReference type="InterPro" id="IPR004589">
    <property type="entry name" value="DNA_helicase_ATP-dep_RecQ"/>
</dbReference>
<dbReference type="Pfam" id="PF00270">
    <property type="entry name" value="DEAD"/>
    <property type="match status" value="1"/>
</dbReference>
<dbReference type="GO" id="GO:0006281">
    <property type="term" value="P:DNA repair"/>
    <property type="evidence" value="ECO:0007669"/>
    <property type="project" value="TreeGrafter"/>
</dbReference>
<protein>
    <submittedName>
        <fullName evidence="7">ATP-dependent DNA helicase RecQ</fullName>
    </submittedName>
</protein>
<dbReference type="GO" id="GO:0006310">
    <property type="term" value="P:DNA recombination"/>
    <property type="evidence" value="ECO:0007669"/>
    <property type="project" value="InterPro"/>
</dbReference>
<accession>A0A7H1MNA6</accession>
<keyword evidence="1" id="KW-0547">Nucleotide-binding</keyword>
<evidence type="ECO:0000313" key="7">
    <source>
        <dbReference type="EMBL" id="QNT64942.1"/>
    </source>
</evidence>
<dbReference type="GO" id="GO:0016787">
    <property type="term" value="F:hydrolase activity"/>
    <property type="evidence" value="ECO:0007669"/>
    <property type="project" value="UniProtKB-KW"/>
</dbReference>
<dbReference type="GO" id="GO:0043138">
    <property type="term" value="F:3'-5' DNA helicase activity"/>
    <property type="evidence" value="ECO:0007669"/>
    <property type="project" value="TreeGrafter"/>
</dbReference>
<reference evidence="7 8" key="1">
    <citation type="submission" date="2019-08" db="EMBL/GenBank/DDBJ databases">
        <authorList>
            <person name="Chang H.C."/>
            <person name="Mun S.Y."/>
        </authorList>
    </citation>
    <scope>NUCLEOTIDE SEQUENCE [LARGE SCALE GENOMIC DNA]</scope>
    <source>
        <strain evidence="7 8">SK</strain>
    </source>
</reference>
<dbReference type="GO" id="GO:0005737">
    <property type="term" value="C:cytoplasm"/>
    <property type="evidence" value="ECO:0007669"/>
    <property type="project" value="TreeGrafter"/>
</dbReference>
<dbReference type="RefSeq" id="WP_006845293.1">
    <property type="nucleotide sequence ID" value="NZ_CP026847.1"/>
</dbReference>
<dbReference type="InterPro" id="IPR027417">
    <property type="entry name" value="P-loop_NTPase"/>
</dbReference>
<keyword evidence="3 7" id="KW-0347">Helicase</keyword>
<keyword evidence="8" id="KW-1185">Reference proteome</keyword>
<dbReference type="PANTHER" id="PTHR13710:SF84">
    <property type="entry name" value="ATP-DEPENDENT DNA HELICASE RECS-RELATED"/>
    <property type="match status" value="1"/>
</dbReference>
<evidence type="ECO:0000259" key="6">
    <source>
        <dbReference type="PROSITE" id="PS51194"/>
    </source>
</evidence>
<keyword evidence="4" id="KW-0067">ATP-binding</keyword>
<dbReference type="InterPro" id="IPR001650">
    <property type="entry name" value="Helicase_C-like"/>
</dbReference>
<dbReference type="NCBIfam" id="TIGR00614">
    <property type="entry name" value="recQ_fam"/>
    <property type="match status" value="1"/>
</dbReference>
<evidence type="ECO:0000256" key="3">
    <source>
        <dbReference type="ARBA" id="ARBA00022806"/>
    </source>
</evidence>
<dbReference type="GO" id="GO:0003676">
    <property type="term" value="F:nucleic acid binding"/>
    <property type="evidence" value="ECO:0007669"/>
    <property type="project" value="InterPro"/>
</dbReference>
<dbReference type="SUPFAM" id="SSF52540">
    <property type="entry name" value="P-loop containing nucleoside triphosphate hydrolases"/>
    <property type="match status" value="1"/>
</dbReference>
<organism evidence="7 8">
    <name type="scientific">Weissella koreensis</name>
    <dbReference type="NCBI Taxonomy" id="165096"/>
    <lineage>
        <taxon>Bacteria</taxon>
        <taxon>Bacillati</taxon>
        <taxon>Bacillota</taxon>
        <taxon>Bacilli</taxon>
        <taxon>Lactobacillales</taxon>
        <taxon>Lactobacillaceae</taxon>
        <taxon>Weissella</taxon>
    </lineage>
</organism>
<gene>
    <name evidence="7" type="ORF">FY536_06640</name>
</gene>